<dbReference type="PRINTS" id="PR00813">
    <property type="entry name" value="BCTERIALGSPG"/>
</dbReference>
<keyword evidence="3" id="KW-1133">Transmembrane helix</keyword>
<gene>
    <name evidence="4" type="ORF">VVD49_15045</name>
</gene>
<dbReference type="Pfam" id="PF07963">
    <property type="entry name" value="N_methyl"/>
    <property type="match status" value="1"/>
</dbReference>
<accession>A0ABU6K566</accession>
<dbReference type="Gene3D" id="3.30.700.10">
    <property type="entry name" value="Glycoprotein, Type 4 Pilin"/>
    <property type="match status" value="1"/>
</dbReference>
<dbReference type="EMBL" id="JAYXHS010000003">
    <property type="protein sequence ID" value="MEC5387048.1"/>
    <property type="molecule type" value="Genomic_DNA"/>
</dbReference>
<evidence type="ECO:0000256" key="2">
    <source>
        <dbReference type="SAM" id="MobiDB-lite"/>
    </source>
</evidence>
<evidence type="ECO:0000256" key="3">
    <source>
        <dbReference type="SAM" id="Phobius"/>
    </source>
</evidence>
<dbReference type="InterPro" id="IPR012902">
    <property type="entry name" value="N_methyl_site"/>
</dbReference>
<keyword evidence="5" id="KW-1185">Reference proteome</keyword>
<evidence type="ECO:0000313" key="5">
    <source>
        <dbReference type="Proteomes" id="UP001331561"/>
    </source>
</evidence>
<keyword evidence="3" id="KW-0812">Transmembrane</keyword>
<name>A0ABU6K566_9RHOO</name>
<dbReference type="RefSeq" id="WP_327600029.1">
    <property type="nucleotide sequence ID" value="NZ_JAYXHS010000003.1"/>
</dbReference>
<organism evidence="4 5">
    <name type="scientific">Uliginosibacterium silvisoli</name>
    <dbReference type="NCBI Taxonomy" id="3114758"/>
    <lineage>
        <taxon>Bacteria</taxon>
        <taxon>Pseudomonadati</taxon>
        <taxon>Pseudomonadota</taxon>
        <taxon>Betaproteobacteria</taxon>
        <taxon>Rhodocyclales</taxon>
        <taxon>Zoogloeaceae</taxon>
        <taxon>Uliginosibacterium</taxon>
    </lineage>
</organism>
<feature type="transmembrane region" description="Helical" evidence="3">
    <location>
        <begin position="30"/>
        <end position="52"/>
    </location>
</feature>
<keyword evidence="1" id="KW-0488">Methylation</keyword>
<dbReference type="PROSITE" id="PS00409">
    <property type="entry name" value="PROKAR_NTER_METHYL"/>
    <property type="match status" value="1"/>
</dbReference>
<dbReference type="NCBIfam" id="TIGR02532">
    <property type="entry name" value="IV_pilin_GFxxxE"/>
    <property type="match status" value="1"/>
</dbReference>
<feature type="region of interest" description="Disordered" evidence="2">
    <location>
        <begin position="127"/>
        <end position="175"/>
    </location>
</feature>
<dbReference type="SUPFAM" id="SSF54523">
    <property type="entry name" value="Pili subunits"/>
    <property type="match status" value="1"/>
</dbReference>
<proteinExistence type="predicted"/>
<comment type="caution">
    <text evidence="4">The sequence shown here is derived from an EMBL/GenBank/DDBJ whole genome shotgun (WGS) entry which is preliminary data.</text>
</comment>
<dbReference type="InterPro" id="IPR045584">
    <property type="entry name" value="Pilin-like"/>
</dbReference>
<dbReference type="InterPro" id="IPR000983">
    <property type="entry name" value="Bac_GSPG_pilin"/>
</dbReference>
<dbReference type="Proteomes" id="UP001331561">
    <property type="component" value="Unassembled WGS sequence"/>
</dbReference>
<reference evidence="4 5" key="1">
    <citation type="submission" date="2024-01" db="EMBL/GenBank/DDBJ databases">
        <title>Uliginosibacterium soil sp. nov.</title>
        <authorList>
            <person name="Lv Y."/>
        </authorList>
    </citation>
    <scope>NUCLEOTIDE SEQUENCE [LARGE SCALE GENOMIC DNA]</scope>
    <source>
        <strain evidence="4 5">H3</strain>
    </source>
</reference>
<evidence type="ECO:0000313" key="4">
    <source>
        <dbReference type="EMBL" id="MEC5387048.1"/>
    </source>
</evidence>
<evidence type="ECO:0000256" key="1">
    <source>
        <dbReference type="ARBA" id="ARBA00022481"/>
    </source>
</evidence>
<protein>
    <submittedName>
        <fullName evidence="4">Type II secretion system protein</fullName>
    </submittedName>
</protein>
<sequence>MLHTLTYHPAPRTHHAHALIARRGFSLIELLITLAILAVLASIAVPIAQVSVQRAKEQELRLALREIRLAIDKYKTASDQGVIASEVGSPGYPKTLDDLVLGKVDQRTSAGRKIYFLRRIPRDPLADDPTIPDVETWGKRSYASDASDPREGDDVYDVYSRSEGTGLNGIPYKRW</sequence>
<keyword evidence="3" id="KW-0472">Membrane</keyword>